<protein>
    <recommendedName>
        <fullName evidence="3">TonB C-terminal domain-containing protein</fullName>
    </recommendedName>
</protein>
<name>A0A494VMB8_9SPHI</name>
<gene>
    <name evidence="1" type="ORF">HYN43_005520</name>
</gene>
<dbReference type="AlphaFoldDB" id="A0A494VMB8"/>
<evidence type="ECO:0008006" key="3">
    <source>
        <dbReference type="Google" id="ProtNLM"/>
    </source>
</evidence>
<dbReference type="EMBL" id="CP032869">
    <property type="protein sequence ID" value="AYL94791.1"/>
    <property type="molecule type" value="Genomic_DNA"/>
</dbReference>
<organism evidence="1 2">
    <name type="scientific">Mucilaginibacter celer</name>
    <dbReference type="NCBI Taxonomy" id="2305508"/>
    <lineage>
        <taxon>Bacteria</taxon>
        <taxon>Pseudomonadati</taxon>
        <taxon>Bacteroidota</taxon>
        <taxon>Sphingobacteriia</taxon>
        <taxon>Sphingobacteriales</taxon>
        <taxon>Sphingobacteriaceae</taxon>
        <taxon>Mucilaginibacter</taxon>
    </lineage>
</organism>
<dbReference type="KEGG" id="muh:HYN43_005520"/>
<dbReference type="Proteomes" id="UP000270046">
    <property type="component" value="Chromosome"/>
</dbReference>
<dbReference type="OrthoDB" id="797627at2"/>
<keyword evidence="2" id="KW-1185">Reference proteome</keyword>
<proteinExistence type="predicted"/>
<evidence type="ECO:0000313" key="2">
    <source>
        <dbReference type="Proteomes" id="UP000270046"/>
    </source>
</evidence>
<evidence type="ECO:0000313" key="1">
    <source>
        <dbReference type="EMBL" id="AYL94791.1"/>
    </source>
</evidence>
<accession>A0A494VMB8</accession>
<sequence>MVFEDLKSCFIFTKIKIPALRTLVIILLSFFYCGIAFAQTKPAEATKPQPETVIQKHRLTDSVQERYSVLKSDKYTRQGLYQAIYQKNYALASGYYTNGKRTGVWHFFDNQGNLVQNFNYNTNEITYEAPEDSTSNVQYFVDVPLNDSSKVSKPLKIGGRFYGYLPYLNLFKLPQDLTNLNPNVSFGMIELLVSPLGRLASFKVHVYSGPTYHKIFNMSVDVPDPADKEFVPATVNGEAVSCRVAIKCAFRSDGGLEFY</sequence>
<reference evidence="1 2" key="1">
    <citation type="submission" date="2018-10" db="EMBL/GenBank/DDBJ databases">
        <title>Genome sequencing of Mucilaginibacter sp. HYN0043.</title>
        <authorList>
            <person name="Kim M."/>
            <person name="Yi H."/>
        </authorList>
    </citation>
    <scope>NUCLEOTIDE SEQUENCE [LARGE SCALE GENOMIC DNA]</scope>
    <source>
        <strain evidence="1 2">HYN0043</strain>
    </source>
</reference>